<gene>
    <name evidence="2" type="ORF">AVDCRST_MAG41-313</name>
</gene>
<feature type="region of interest" description="Disordered" evidence="1">
    <location>
        <begin position="167"/>
        <end position="190"/>
    </location>
</feature>
<accession>A0A6J4H019</accession>
<sequence>MAGPALLLLPADGGTRAASAPPAPAVTGSPVTPGPDPAVFPVSSGVIDGTAWGTGAVRIGAGSARCVVSDDALGPDEVLCFDTWAGTGASWAAVPSQPGAVRATRLVGVAVPAAASVRILLDDGGTVTAAAVGTPVDGRADFFAAVVPGTRTVRSVTVLDGTGRALGPALTGPGGPPCRPRPDTACAVPK</sequence>
<dbReference type="EMBL" id="CADCTP010000001">
    <property type="protein sequence ID" value="CAA9211271.1"/>
    <property type="molecule type" value="Genomic_DNA"/>
</dbReference>
<organism evidence="2">
    <name type="scientific">uncultured Mycobacteriales bacterium</name>
    <dbReference type="NCBI Taxonomy" id="581187"/>
    <lineage>
        <taxon>Bacteria</taxon>
        <taxon>Bacillati</taxon>
        <taxon>Actinomycetota</taxon>
        <taxon>Actinomycetes</taxon>
        <taxon>Mycobacteriales</taxon>
        <taxon>environmental samples</taxon>
    </lineage>
</organism>
<name>A0A6J4H019_9ACTN</name>
<evidence type="ECO:0000313" key="2">
    <source>
        <dbReference type="EMBL" id="CAA9211271.1"/>
    </source>
</evidence>
<evidence type="ECO:0000256" key="1">
    <source>
        <dbReference type="SAM" id="MobiDB-lite"/>
    </source>
</evidence>
<proteinExistence type="predicted"/>
<protein>
    <submittedName>
        <fullName evidence="2">Uncharacterized protein</fullName>
    </submittedName>
</protein>
<dbReference type="AlphaFoldDB" id="A0A6J4H019"/>
<reference evidence="2" key="1">
    <citation type="submission" date="2020-02" db="EMBL/GenBank/DDBJ databases">
        <authorList>
            <person name="Meier V. D."/>
        </authorList>
    </citation>
    <scope>NUCLEOTIDE SEQUENCE</scope>
    <source>
        <strain evidence="2">AVDCRST_MAG41</strain>
    </source>
</reference>